<sequence>RPEFALLEVFPETRKVEGFVFNYKDQMIDRDEFLERVKRAGDYVIDKGFKVKVQ</sequence>
<feature type="non-terminal residue" evidence="1">
    <location>
        <position position="1"/>
    </location>
</feature>
<protein>
    <submittedName>
        <fullName evidence="1">Uncharacterized protein</fullName>
    </submittedName>
</protein>
<name>X0RWZ1_9ZZZZ</name>
<proteinExistence type="predicted"/>
<evidence type="ECO:0000313" key="1">
    <source>
        <dbReference type="EMBL" id="GAF73328.1"/>
    </source>
</evidence>
<dbReference type="AlphaFoldDB" id="X0RWZ1"/>
<gene>
    <name evidence="1" type="ORF">S01H1_05414</name>
</gene>
<comment type="caution">
    <text evidence="1">The sequence shown here is derived from an EMBL/GenBank/DDBJ whole genome shotgun (WGS) entry which is preliminary data.</text>
</comment>
<reference evidence="1" key="1">
    <citation type="journal article" date="2014" name="Front. Microbiol.">
        <title>High frequency of phylogenetically diverse reductive dehalogenase-homologous genes in deep subseafloor sedimentary metagenomes.</title>
        <authorList>
            <person name="Kawai M."/>
            <person name="Futagami T."/>
            <person name="Toyoda A."/>
            <person name="Takaki Y."/>
            <person name="Nishi S."/>
            <person name="Hori S."/>
            <person name="Arai W."/>
            <person name="Tsubouchi T."/>
            <person name="Morono Y."/>
            <person name="Uchiyama I."/>
            <person name="Ito T."/>
            <person name="Fujiyama A."/>
            <person name="Inagaki F."/>
            <person name="Takami H."/>
        </authorList>
    </citation>
    <scope>NUCLEOTIDE SEQUENCE</scope>
    <source>
        <strain evidence="1">Expedition CK06-06</strain>
    </source>
</reference>
<dbReference type="EMBL" id="BARS01002821">
    <property type="protein sequence ID" value="GAF73328.1"/>
    <property type="molecule type" value="Genomic_DNA"/>
</dbReference>
<accession>X0RWZ1</accession>
<organism evidence="1">
    <name type="scientific">marine sediment metagenome</name>
    <dbReference type="NCBI Taxonomy" id="412755"/>
    <lineage>
        <taxon>unclassified sequences</taxon>
        <taxon>metagenomes</taxon>
        <taxon>ecological metagenomes</taxon>
    </lineage>
</organism>